<organism evidence="1 2">
    <name type="scientific">Pseudomonas abietaniphila</name>
    <dbReference type="NCBI Taxonomy" id="89065"/>
    <lineage>
        <taxon>Bacteria</taxon>
        <taxon>Pseudomonadati</taxon>
        <taxon>Pseudomonadota</taxon>
        <taxon>Gammaproteobacteria</taxon>
        <taxon>Pseudomonadales</taxon>
        <taxon>Pseudomonadaceae</taxon>
        <taxon>Pseudomonas</taxon>
    </lineage>
</organism>
<dbReference type="EMBL" id="FNCO01000013">
    <property type="protein sequence ID" value="SDI41591.1"/>
    <property type="molecule type" value="Genomic_DNA"/>
</dbReference>
<evidence type="ECO:0000313" key="2">
    <source>
        <dbReference type="Proteomes" id="UP000182894"/>
    </source>
</evidence>
<keyword evidence="2" id="KW-1185">Reference proteome</keyword>
<evidence type="ECO:0000313" key="1">
    <source>
        <dbReference type="EMBL" id="SDI41591.1"/>
    </source>
</evidence>
<protein>
    <submittedName>
        <fullName evidence="1">Uncharacterized protein</fullName>
    </submittedName>
</protein>
<gene>
    <name evidence="1" type="ORF">SAMN05216605_11364</name>
</gene>
<name>A0A1G8KDW0_9PSED</name>
<reference evidence="2" key="1">
    <citation type="submission" date="2016-10" db="EMBL/GenBank/DDBJ databases">
        <authorList>
            <person name="Varghese N."/>
            <person name="Submissions S."/>
        </authorList>
    </citation>
    <scope>NUCLEOTIDE SEQUENCE [LARGE SCALE GENOMIC DNA]</scope>
    <source>
        <strain evidence="2">ATCC 700689</strain>
    </source>
</reference>
<accession>A0A1G8KDW0</accession>
<sequence length="38" mass="3961">MGVEQLSVDTGSVDINELKRGYSSTAAAETPPNILPIS</sequence>
<proteinExistence type="predicted"/>
<dbReference type="AlphaFoldDB" id="A0A1G8KDW0"/>
<dbReference type="Proteomes" id="UP000182894">
    <property type="component" value="Unassembled WGS sequence"/>
</dbReference>